<accession>A0A167G673</accession>
<dbReference type="GO" id="GO:0006364">
    <property type="term" value="P:rRNA processing"/>
    <property type="evidence" value="ECO:0007669"/>
    <property type="project" value="UniProtKB-KW"/>
</dbReference>
<evidence type="ECO:0000256" key="6">
    <source>
        <dbReference type="SAM" id="MobiDB-lite"/>
    </source>
</evidence>
<dbReference type="Proteomes" id="UP000076738">
    <property type="component" value="Unassembled WGS sequence"/>
</dbReference>
<proteinExistence type="inferred from homology"/>
<evidence type="ECO:0000256" key="4">
    <source>
        <dbReference type="ARBA" id="ARBA00022552"/>
    </source>
</evidence>
<dbReference type="STRING" id="1330018.A0A167G673"/>
<evidence type="ECO:0000313" key="7">
    <source>
        <dbReference type="EMBL" id="KZO90212.1"/>
    </source>
</evidence>
<dbReference type="AlphaFoldDB" id="A0A167G673"/>
<dbReference type="PANTHER" id="PTHR12838:SF0">
    <property type="entry name" value="U3 SMALL NUCLEOLAR RNA-ASSOCIATED PROTEIN 11-RELATED"/>
    <property type="match status" value="1"/>
</dbReference>
<evidence type="ECO:0000256" key="1">
    <source>
        <dbReference type="ARBA" id="ARBA00004099"/>
    </source>
</evidence>
<feature type="region of interest" description="Disordered" evidence="6">
    <location>
        <begin position="286"/>
        <end position="323"/>
    </location>
</feature>
<dbReference type="Pfam" id="PF03998">
    <property type="entry name" value="Utp11"/>
    <property type="match status" value="1"/>
</dbReference>
<keyword evidence="4" id="KW-0698">rRNA processing</keyword>
<evidence type="ECO:0000313" key="8">
    <source>
        <dbReference type="Proteomes" id="UP000076738"/>
    </source>
</evidence>
<feature type="region of interest" description="Disordered" evidence="6">
    <location>
        <begin position="1"/>
        <end position="20"/>
    </location>
</feature>
<evidence type="ECO:0000256" key="3">
    <source>
        <dbReference type="ARBA" id="ARBA00008105"/>
    </source>
</evidence>
<organism evidence="7 8">
    <name type="scientific">Calocera viscosa (strain TUFC12733)</name>
    <dbReference type="NCBI Taxonomy" id="1330018"/>
    <lineage>
        <taxon>Eukaryota</taxon>
        <taxon>Fungi</taxon>
        <taxon>Dikarya</taxon>
        <taxon>Basidiomycota</taxon>
        <taxon>Agaricomycotina</taxon>
        <taxon>Dacrymycetes</taxon>
        <taxon>Dacrymycetales</taxon>
        <taxon>Dacrymycetaceae</taxon>
        <taxon>Calocera</taxon>
    </lineage>
</organism>
<protein>
    <submittedName>
        <fullName evidence="7">Small-subunit processome</fullName>
    </submittedName>
</protein>
<gene>
    <name evidence="7" type="ORF">CALVIDRAFT_490815</name>
</gene>
<dbReference type="EMBL" id="KV417348">
    <property type="protein sequence ID" value="KZO90212.1"/>
    <property type="molecule type" value="Genomic_DNA"/>
</dbReference>
<evidence type="ECO:0000256" key="2">
    <source>
        <dbReference type="ARBA" id="ARBA00004604"/>
    </source>
</evidence>
<dbReference type="PANTHER" id="PTHR12838">
    <property type="entry name" value="U3 SMALL NUCLEOLAR RNA-ASSOCIATED PROTEIN 11"/>
    <property type="match status" value="1"/>
</dbReference>
<dbReference type="InterPro" id="IPR007144">
    <property type="entry name" value="SSU_processome_Utp11"/>
</dbReference>
<reference evidence="7 8" key="1">
    <citation type="journal article" date="2016" name="Mol. Biol. Evol.">
        <title>Comparative Genomics of Early-Diverging Mushroom-Forming Fungi Provides Insights into the Origins of Lignocellulose Decay Capabilities.</title>
        <authorList>
            <person name="Nagy L.G."/>
            <person name="Riley R."/>
            <person name="Tritt A."/>
            <person name="Adam C."/>
            <person name="Daum C."/>
            <person name="Floudas D."/>
            <person name="Sun H."/>
            <person name="Yadav J.S."/>
            <person name="Pangilinan J."/>
            <person name="Larsson K.H."/>
            <person name="Matsuura K."/>
            <person name="Barry K."/>
            <person name="Labutti K."/>
            <person name="Kuo R."/>
            <person name="Ohm R.A."/>
            <person name="Bhattacharya S.S."/>
            <person name="Shirouzu T."/>
            <person name="Yoshinaga Y."/>
            <person name="Martin F.M."/>
            <person name="Grigoriev I.V."/>
            <person name="Hibbett D.S."/>
        </authorList>
    </citation>
    <scope>NUCLEOTIDE SEQUENCE [LARGE SCALE GENOMIC DNA]</scope>
    <source>
        <strain evidence="7 8">TUFC12733</strain>
    </source>
</reference>
<keyword evidence="8" id="KW-1185">Reference proteome</keyword>
<evidence type="ECO:0000256" key="5">
    <source>
        <dbReference type="ARBA" id="ARBA00023242"/>
    </source>
</evidence>
<dbReference type="GO" id="GO:0032040">
    <property type="term" value="C:small-subunit processome"/>
    <property type="evidence" value="ECO:0007669"/>
    <property type="project" value="InterPro"/>
</dbReference>
<comment type="subcellular location">
    <subcellularLocation>
        <location evidence="2">Nucleus</location>
        <location evidence="2">Nucleolus</location>
    </subcellularLocation>
</comment>
<name>A0A167G673_CALVF</name>
<comment type="similarity">
    <text evidence="3">Belongs to the UTP11 family.</text>
</comment>
<sequence>MSSMRNAAPRRNHKERGQLLNRSKLGLLEKHKDYVLRARDYHAKQTKLNRLRVKAAERNKDEFYFGMVRGRTEGGVHVQDRGNQSLPPDVVKVLKSQDANYIRTQKAANFRRIEALKSHLTLLTELLPSTEDLTAQEVKTLQDAGLLAPSTSKGKGKKLARSGHVVFAETDEEAYQIPSAPLEERMEEEDIFPDYLQPAASSAADLESLGWLTPVPGKKSKRNLAASSSSAIPATVPIAPTATASERLAHRSTLLTELSARLLRDTQLRYTLSELELQKVLMGKGGRQKLREAEEVKDDEKEDGAGKGDGDGDGEEEGKKEEEKMWRPRVFKWKFVRRK</sequence>
<keyword evidence="5" id="KW-0539">Nucleus</keyword>
<dbReference type="OrthoDB" id="29058at2759"/>
<comment type="function">
    <text evidence="1">Involved in nucleolar processing of pre-18S ribosomal RNA.</text>
</comment>